<dbReference type="RefSeq" id="WP_144304307.1">
    <property type="nucleotide sequence ID" value="NZ_QMIE01000019.1"/>
</dbReference>
<reference evidence="2 3" key="1">
    <citation type="submission" date="2018-06" db="EMBL/GenBank/DDBJ databases">
        <title>Complete genome of Desulfovibrio indonesiensis P37SLT.</title>
        <authorList>
            <person name="Crispim J.S."/>
            <person name="Vidigal P.M.P."/>
            <person name="Silva L.C.F."/>
            <person name="Laguardia C.N."/>
            <person name="Araujo L.C."/>
            <person name="Dias R.S."/>
            <person name="Sousa M.P."/>
            <person name="Paula S.O."/>
            <person name="Silva C."/>
        </authorList>
    </citation>
    <scope>NUCLEOTIDE SEQUENCE [LARGE SCALE GENOMIC DNA]</scope>
    <source>
        <strain evidence="2 3">P37SLT</strain>
    </source>
</reference>
<dbReference type="OrthoDB" id="4070623at2"/>
<keyword evidence="3" id="KW-1185">Reference proteome</keyword>
<comment type="caution">
    <text evidence="2">The sequence shown here is derived from an EMBL/GenBank/DDBJ whole genome shotgun (WGS) entry which is preliminary data.</text>
</comment>
<evidence type="ECO:0000313" key="3">
    <source>
        <dbReference type="Proteomes" id="UP000448292"/>
    </source>
</evidence>
<gene>
    <name evidence="2" type="ORF">DPQ33_16405</name>
</gene>
<feature type="coiled-coil region" evidence="1">
    <location>
        <begin position="259"/>
        <end position="286"/>
    </location>
</feature>
<sequence length="342" mass="37775">MKSRAATIQLSYLGRDISRDIAPFVKSFAYTDNAHGKADDLRIDMDDRDHLWKGDWLPGKGDAISASILCLEGWNGPGSSPVSIPCGAFEVDEVEISVGEGDTVSLKAVSSLTQNSIRKEAKTRAWENGSLRQVFADLADFAGFELSWQADPIQFLRIDQRAETDLAFMKRVADDFGLNLKINDATIITYAGEKYDAKPASFSLSRGQSNIRAVSLRTRSTDVYKACEVSYHDPKDKQLKTYTFTPPNGAAATSRVLRVNQIAEDVATAEKKAKAALRKKNQQEVEGDITLMGEPRILAGMNLSLSGFRRFDGVYAVEQVRHGFDRSAGYTTSAKIRKTLTW</sequence>
<evidence type="ECO:0000256" key="1">
    <source>
        <dbReference type="SAM" id="Coils"/>
    </source>
</evidence>
<evidence type="ECO:0000313" key="2">
    <source>
        <dbReference type="EMBL" id="TVM15068.1"/>
    </source>
</evidence>
<dbReference type="SUPFAM" id="SSF69279">
    <property type="entry name" value="Phage tail proteins"/>
    <property type="match status" value="1"/>
</dbReference>
<evidence type="ECO:0008006" key="4">
    <source>
        <dbReference type="Google" id="ProtNLM"/>
    </source>
</evidence>
<proteinExistence type="predicted"/>
<protein>
    <recommendedName>
        <fullName evidence="4">Phage late control D family protein</fullName>
    </recommendedName>
</protein>
<dbReference type="Proteomes" id="UP000448292">
    <property type="component" value="Unassembled WGS sequence"/>
</dbReference>
<name>A0A7M3MAW6_9BACT</name>
<dbReference type="EMBL" id="QMIE01000019">
    <property type="protein sequence ID" value="TVM15068.1"/>
    <property type="molecule type" value="Genomic_DNA"/>
</dbReference>
<accession>A0A7M3MAW6</accession>
<organism evidence="2 3">
    <name type="scientific">Oceanidesulfovibrio indonesiensis</name>
    <dbReference type="NCBI Taxonomy" id="54767"/>
    <lineage>
        <taxon>Bacteria</taxon>
        <taxon>Pseudomonadati</taxon>
        <taxon>Thermodesulfobacteriota</taxon>
        <taxon>Desulfovibrionia</taxon>
        <taxon>Desulfovibrionales</taxon>
        <taxon>Desulfovibrionaceae</taxon>
        <taxon>Oceanidesulfovibrio</taxon>
    </lineage>
</organism>
<dbReference type="AlphaFoldDB" id="A0A7M3MAW6"/>
<keyword evidence="1" id="KW-0175">Coiled coil</keyword>